<dbReference type="EMBL" id="MFAF01000020">
    <property type="protein sequence ID" value="OGD78925.1"/>
    <property type="molecule type" value="Genomic_DNA"/>
</dbReference>
<protein>
    <submittedName>
        <fullName evidence="2">Uncharacterized protein</fullName>
    </submittedName>
</protein>
<reference evidence="2 3" key="1">
    <citation type="journal article" date="2016" name="Nat. Commun.">
        <title>Thousands of microbial genomes shed light on interconnected biogeochemical processes in an aquifer system.</title>
        <authorList>
            <person name="Anantharaman K."/>
            <person name="Brown C.T."/>
            <person name="Hug L.A."/>
            <person name="Sharon I."/>
            <person name="Castelle C.J."/>
            <person name="Probst A.J."/>
            <person name="Thomas B.C."/>
            <person name="Singh A."/>
            <person name="Wilkins M.J."/>
            <person name="Karaoz U."/>
            <person name="Brodie E.L."/>
            <person name="Williams K.H."/>
            <person name="Hubbard S.S."/>
            <person name="Banfield J.F."/>
        </authorList>
    </citation>
    <scope>NUCLEOTIDE SEQUENCE [LARGE SCALE GENOMIC DNA]</scope>
</reference>
<dbReference type="AlphaFoldDB" id="A0A1F5FGX2"/>
<feature type="transmembrane region" description="Helical" evidence="1">
    <location>
        <begin position="52"/>
        <end position="79"/>
    </location>
</feature>
<proteinExistence type="predicted"/>
<feature type="transmembrane region" description="Helical" evidence="1">
    <location>
        <begin position="20"/>
        <end position="40"/>
    </location>
</feature>
<evidence type="ECO:0000256" key="1">
    <source>
        <dbReference type="SAM" id="Phobius"/>
    </source>
</evidence>
<dbReference type="Proteomes" id="UP000177187">
    <property type="component" value="Unassembled WGS sequence"/>
</dbReference>
<evidence type="ECO:0000313" key="2">
    <source>
        <dbReference type="EMBL" id="OGD78925.1"/>
    </source>
</evidence>
<feature type="transmembrane region" description="Helical" evidence="1">
    <location>
        <begin position="100"/>
        <end position="123"/>
    </location>
</feature>
<dbReference type="STRING" id="1817816.A2Y64_05195"/>
<organism evidence="2 3">
    <name type="scientific">Candidatus Coatesbacteria bacterium RBG_13_66_14</name>
    <dbReference type="NCBI Taxonomy" id="1817816"/>
    <lineage>
        <taxon>Bacteria</taxon>
        <taxon>Candidatus Coatesiibacteriota</taxon>
    </lineage>
</organism>
<sequence>MANNVRETAEVPVGPVTPGVLRALELLLLAFAGYFILAYLRPDQMADPVWAWIYGAWAVLTLPLTLRWVLVGAAGGRYASWGKLGVWLFRDPRPDHGARGWLLAVALVGLVAYPLVGGVLRLLTAAFSPRVVVALAVMVGLVLVDRLVIEPLARRRRGSG</sequence>
<keyword evidence="1" id="KW-0812">Transmembrane</keyword>
<feature type="transmembrane region" description="Helical" evidence="1">
    <location>
        <begin position="129"/>
        <end position="149"/>
    </location>
</feature>
<accession>A0A1F5FGX2</accession>
<comment type="caution">
    <text evidence="2">The sequence shown here is derived from an EMBL/GenBank/DDBJ whole genome shotgun (WGS) entry which is preliminary data.</text>
</comment>
<keyword evidence="1" id="KW-1133">Transmembrane helix</keyword>
<gene>
    <name evidence="2" type="ORF">A2Y64_05195</name>
</gene>
<name>A0A1F5FGX2_9BACT</name>
<evidence type="ECO:0000313" key="3">
    <source>
        <dbReference type="Proteomes" id="UP000177187"/>
    </source>
</evidence>
<keyword evidence="1" id="KW-0472">Membrane</keyword>